<dbReference type="SUPFAM" id="SSF50494">
    <property type="entry name" value="Trypsin-like serine proteases"/>
    <property type="match status" value="1"/>
</dbReference>
<keyword evidence="2" id="KW-0964">Secreted</keyword>
<evidence type="ECO:0000313" key="14">
    <source>
        <dbReference type="Proteomes" id="UP001152798"/>
    </source>
</evidence>
<keyword evidence="7" id="KW-0865">Zymogen</keyword>
<keyword evidence="11" id="KW-0812">Transmembrane</keyword>
<dbReference type="FunFam" id="2.40.10.10:FF:000146">
    <property type="entry name" value="Serine protease 53"/>
    <property type="match status" value="1"/>
</dbReference>
<evidence type="ECO:0000256" key="1">
    <source>
        <dbReference type="ARBA" id="ARBA00004613"/>
    </source>
</evidence>
<evidence type="ECO:0000256" key="4">
    <source>
        <dbReference type="ARBA" id="ARBA00022729"/>
    </source>
</evidence>
<keyword evidence="8" id="KW-1015">Disulfide bond</keyword>
<evidence type="ECO:0000256" key="3">
    <source>
        <dbReference type="ARBA" id="ARBA00022670"/>
    </source>
</evidence>
<comment type="subcellular location">
    <subcellularLocation>
        <location evidence="1">Secreted</location>
    </subcellularLocation>
</comment>
<dbReference type="PANTHER" id="PTHR24256">
    <property type="entry name" value="TRYPTASE-RELATED"/>
    <property type="match status" value="1"/>
</dbReference>
<evidence type="ECO:0000259" key="12">
    <source>
        <dbReference type="PROSITE" id="PS50240"/>
    </source>
</evidence>
<dbReference type="SMART" id="SM00020">
    <property type="entry name" value="Tryp_SPc"/>
    <property type="match status" value="1"/>
</dbReference>
<keyword evidence="14" id="KW-1185">Reference proteome</keyword>
<keyword evidence="5 10" id="KW-0378">Hydrolase</keyword>
<dbReference type="Proteomes" id="UP001152798">
    <property type="component" value="Chromosome 5"/>
</dbReference>
<dbReference type="Pfam" id="PF00089">
    <property type="entry name" value="Trypsin"/>
    <property type="match status" value="1"/>
</dbReference>
<dbReference type="AlphaFoldDB" id="A0A9P0HJ70"/>
<comment type="similarity">
    <text evidence="9">Belongs to the peptidase S1 family. CLIP subfamily.</text>
</comment>
<dbReference type="PROSITE" id="PS50240">
    <property type="entry name" value="TRYPSIN_DOM"/>
    <property type="match status" value="1"/>
</dbReference>
<keyword evidence="4" id="KW-0732">Signal</keyword>
<feature type="domain" description="Peptidase S1" evidence="12">
    <location>
        <begin position="34"/>
        <end position="270"/>
    </location>
</feature>
<dbReference type="PRINTS" id="PR00722">
    <property type="entry name" value="CHYMOTRYPSIN"/>
</dbReference>
<organism evidence="13 14">
    <name type="scientific">Nezara viridula</name>
    <name type="common">Southern green stink bug</name>
    <name type="synonym">Cimex viridulus</name>
    <dbReference type="NCBI Taxonomy" id="85310"/>
    <lineage>
        <taxon>Eukaryota</taxon>
        <taxon>Metazoa</taxon>
        <taxon>Ecdysozoa</taxon>
        <taxon>Arthropoda</taxon>
        <taxon>Hexapoda</taxon>
        <taxon>Insecta</taxon>
        <taxon>Pterygota</taxon>
        <taxon>Neoptera</taxon>
        <taxon>Paraneoptera</taxon>
        <taxon>Hemiptera</taxon>
        <taxon>Heteroptera</taxon>
        <taxon>Panheteroptera</taxon>
        <taxon>Pentatomomorpha</taxon>
        <taxon>Pentatomoidea</taxon>
        <taxon>Pentatomidae</taxon>
        <taxon>Pentatominae</taxon>
        <taxon>Nezara</taxon>
    </lineage>
</organism>
<name>A0A9P0HJ70_NEZVI</name>
<dbReference type="GO" id="GO:0006508">
    <property type="term" value="P:proteolysis"/>
    <property type="evidence" value="ECO:0007669"/>
    <property type="project" value="UniProtKB-KW"/>
</dbReference>
<dbReference type="OrthoDB" id="6590657at2759"/>
<dbReference type="EMBL" id="OV725081">
    <property type="protein sequence ID" value="CAH1403575.1"/>
    <property type="molecule type" value="Genomic_DNA"/>
</dbReference>
<evidence type="ECO:0000256" key="5">
    <source>
        <dbReference type="ARBA" id="ARBA00022801"/>
    </source>
</evidence>
<dbReference type="InterPro" id="IPR033116">
    <property type="entry name" value="TRYPSIN_SER"/>
</dbReference>
<dbReference type="InterPro" id="IPR001314">
    <property type="entry name" value="Peptidase_S1A"/>
</dbReference>
<keyword evidence="11" id="KW-1133">Transmembrane helix</keyword>
<keyword evidence="3 10" id="KW-0645">Protease</keyword>
<evidence type="ECO:0000256" key="8">
    <source>
        <dbReference type="ARBA" id="ARBA00023157"/>
    </source>
</evidence>
<evidence type="ECO:0000256" key="10">
    <source>
        <dbReference type="RuleBase" id="RU363034"/>
    </source>
</evidence>
<dbReference type="InterPro" id="IPR051487">
    <property type="entry name" value="Ser/Thr_Proteases_Immune/Dev"/>
</dbReference>
<dbReference type="Gene3D" id="2.40.10.10">
    <property type="entry name" value="Trypsin-like serine proteases"/>
    <property type="match status" value="1"/>
</dbReference>
<dbReference type="InterPro" id="IPR018114">
    <property type="entry name" value="TRYPSIN_HIS"/>
</dbReference>
<dbReference type="PROSITE" id="PS00134">
    <property type="entry name" value="TRYPSIN_HIS"/>
    <property type="match status" value="1"/>
</dbReference>
<keyword evidence="6 10" id="KW-0720">Serine protease</keyword>
<evidence type="ECO:0000313" key="13">
    <source>
        <dbReference type="EMBL" id="CAH1403575.1"/>
    </source>
</evidence>
<feature type="transmembrane region" description="Helical" evidence="11">
    <location>
        <begin position="12"/>
        <end position="28"/>
    </location>
</feature>
<evidence type="ECO:0000256" key="2">
    <source>
        <dbReference type="ARBA" id="ARBA00022525"/>
    </source>
</evidence>
<evidence type="ECO:0000256" key="11">
    <source>
        <dbReference type="SAM" id="Phobius"/>
    </source>
</evidence>
<dbReference type="PROSITE" id="PS00135">
    <property type="entry name" value="TRYPSIN_SER"/>
    <property type="match status" value="1"/>
</dbReference>
<protein>
    <recommendedName>
        <fullName evidence="12">Peptidase S1 domain-containing protein</fullName>
    </recommendedName>
</protein>
<dbReference type="InterPro" id="IPR001254">
    <property type="entry name" value="Trypsin_dom"/>
</dbReference>
<evidence type="ECO:0000256" key="6">
    <source>
        <dbReference type="ARBA" id="ARBA00022825"/>
    </source>
</evidence>
<dbReference type="InterPro" id="IPR043504">
    <property type="entry name" value="Peptidase_S1_PA_chymotrypsin"/>
</dbReference>
<keyword evidence="11" id="KW-0472">Membrane</keyword>
<proteinExistence type="inferred from homology"/>
<dbReference type="InterPro" id="IPR009003">
    <property type="entry name" value="Peptidase_S1_PA"/>
</dbReference>
<evidence type="ECO:0000256" key="9">
    <source>
        <dbReference type="ARBA" id="ARBA00024195"/>
    </source>
</evidence>
<gene>
    <name evidence="13" type="ORF">NEZAVI_LOCUS12168</name>
</gene>
<dbReference type="GO" id="GO:0004252">
    <property type="term" value="F:serine-type endopeptidase activity"/>
    <property type="evidence" value="ECO:0007669"/>
    <property type="project" value="InterPro"/>
</dbReference>
<sequence>MIWYRNVPRTYVLTFFLFILYLLNNFFIQKQVRIIGGEETSPNQYPFMLVLVLTEGLRHFCGASILSEKHAITAAHCTEPLGDRAISVIAGAHDKTKLTENTMVVPVEKHIEHEYYNPVMIMNDISLLFLAEPLKFGPNISPICMPTKKMYLENQDVKIIGWGMTAPDKPPSIVLKEIDVTILPYIRCKGNFLFMYNPLPWKVSQICTGAKAKGACRGDSGGPVIYLDPQTKRWVLVGLVSFGAASCDPDSPTVETDATYYVPWIESHLKGAYCHKV</sequence>
<evidence type="ECO:0000256" key="7">
    <source>
        <dbReference type="ARBA" id="ARBA00023145"/>
    </source>
</evidence>
<dbReference type="CDD" id="cd00190">
    <property type="entry name" value="Tryp_SPc"/>
    <property type="match status" value="1"/>
</dbReference>
<dbReference type="GO" id="GO:0005576">
    <property type="term" value="C:extracellular region"/>
    <property type="evidence" value="ECO:0007669"/>
    <property type="project" value="UniProtKB-SubCell"/>
</dbReference>
<accession>A0A9P0HJ70</accession>
<reference evidence="13" key="1">
    <citation type="submission" date="2022-01" db="EMBL/GenBank/DDBJ databases">
        <authorList>
            <person name="King R."/>
        </authorList>
    </citation>
    <scope>NUCLEOTIDE SEQUENCE</scope>
</reference>